<dbReference type="SUPFAM" id="SSF54862">
    <property type="entry name" value="4Fe-4S ferredoxins"/>
    <property type="match status" value="1"/>
</dbReference>
<evidence type="ECO:0000256" key="1">
    <source>
        <dbReference type="ARBA" id="ARBA00022485"/>
    </source>
</evidence>
<dbReference type="Gene3D" id="3.40.950.10">
    <property type="entry name" value="Fe-only Hydrogenase (Larger Subunit), Chain L, domain 3"/>
    <property type="match status" value="1"/>
</dbReference>
<dbReference type="Pfam" id="PF13237">
    <property type="entry name" value="Fer4_10"/>
    <property type="match status" value="1"/>
</dbReference>
<dbReference type="InterPro" id="IPR004108">
    <property type="entry name" value="Fe_hydrogenase_lsu_C"/>
</dbReference>
<keyword evidence="1" id="KW-0004">4Fe-4S</keyword>
<dbReference type="PROSITE" id="PS51656">
    <property type="entry name" value="4FE4S"/>
    <property type="match status" value="1"/>
</dbReference>
<comment type="caution">
    <text evidence="7">The sequence shown here is derived from an EMBL/GenBank/DDBJ whole genome shotgun (WGS) entry which is preliminary data.</text>
</comment>
<protein>
    <submittedName>
        <fullName evidence="7">Histidine kinase</fullName>
    </submittedName>
</protein>
<evidence type="ECO:0000313" key="8">
    <source>
        <dbReference type="Proteomes" id="UP000215301"/>
    </source>
</evidence>
<dbReference type="PROSITE" id="PS51379">
    <property type="entry name" value="4FE4S_FER_2"/>
    <property type="match status" value="2"/>
</dbReference>
<sequence length="572" mass="64743">MSVINFKEANCRNCYKCIRYCPVKAIKVNNEQAEIVDYMCIACGRCLNVCPQNAKTVRSDIEKVKAFIKKGDKVVFTIAPSYPALVGSGRAFKFLNALKSLGAEMIIETSVGAMFISKEYERYYNDLKYDNLITTSCPSINYLIEKYYPDLINCLVPVVSPMIAVGRIVKKVYGNEIKVVFIGPCLAKKVEMNDFSCEDAIDAVLTFEEIIEWLDGDGINIDSREEFTDCVDTMMPFKLYPIEGKTIDCMDVDLNLRKVVSVSSIDNVKDLLNDIRSGNLHGYWIEANACDGGCINGPAFGRSNSGVVKRKEEVINYSNTKANFINDISNMIDCSVDFTRKFINLSDKWKMPSENEIKNILSKIGKFTKEDELNCGACGYDTCREKAIAVFNGMAEPYMCLPYMRGRAETLSNIIISSTPNAIIAVNNEYEIQDMNRAFEKMFLVNSTMVKNENLSLIFDISDFKDVIENKKSIFNKKVSFKNYGIIALESIYYLEEYKIAIGIFTDITKMEKQKEAFSKVKRENYQLAQQVIDRQMKVAQEIASLLGETTAETKVILTRMKDMLLNQGDDE</sequence>
<proteinExistence type="predicted"/>
<keyword evidence="2" id="KW-0479">Metal-binding</keyword>
<accession>A0A231VI53</accession>
<dbReference type="RefSeq" id="WP_094044875.1">
    <property type="nucleotide sequence ID" value="NZ_NKHD01000019.1"/>
</dbReference>
<keyword evidence="7" id="KW-0808">Transferase</keyword>
<dbReference type="InterPro" id="IPR017896">
    <property type="entry name" value="4Fe4S_Fe-S-bd"/>
</dbReference>
<organism evidence="7 8">
    <name type="scientific">Thermoanaerobacterium thermosaccharolyticum</name>
    <name type="common">Clostridium thermosaccharolyticum</name>
    <dbReference type="NCBI Taxonomy" id="1517"/>
    <lineage>
        <taxon>Bacteria</taxon>
        <taxon>Bacillati</taxon>
        <taxon>Bacillota</taxon>
        <taxon>Clostridia</taxon>
        <taxon>Thermoanaerobacterales</taxon>
        <taxon>Thermoanaerobacteraceae</taxon>
        <taxon>Thermoanaerobacterium</taxon>
    </lineage>
</organism>
<keyword evidence="4" id="KW-0411">Iron-sulfur</keyword>
<dbReference type="PANTHER" id="PTHR11615">
    <property type="entry name" value="NITRATE, FORMATE, IRON DEHYDROGENASE"/>
    <property type="match status" value="1"/>
</dbReference>
<feature type="domain" description="4Fe-4S" evidence="6">
    <location>
        <begin position="356"/>
        <end position="417"/>
    </location>
</feature>
<dbReference type="Gene3D" id="3.30.70.20">
    <property type="match status" value="1"/>
</dbReference>
<dbReference type="GO" id="GO:0051539">
    <property type="term" value="F:4 iron, 4 sulfur cluster binding"/>
    <property type="evidence" value="ECO:0007669"/>
    <property type="project" value="UniProtKB-KW"/>
</dbReference>
<dbReference type="Gene3D" id="1.10.15.40">
    <property type="entry name" value="Electron transport complex subunit B, putative Fe-S cluster"/>
    <property type="match status" value="1"/>
</dbReference>
<evidence type="ECO:0000259" key="5">
    <source>
        <dbReference type="PROSITE" id="PS51379"/>
    </source>
</evidence>
<dbReference type="AlphaFoldDB" id="A0A231VI53"/>
<dbReference type="Pfam" id="PF02906">
    <property type="entry name" value="Fe_hyd_lg_C"/>
    <property type="match status" value="2"/>
</dbReference>
<dbReference type="GO" id="GO:0046872">
    <property type="term" value="F:metal ion binding"/>
    <property type="evidence" value="ECO:0007669"/>
    <property type="project" value="UniProtKB-KW"/>
</dbReference>
<dbReference type="Proteomes" id="UP000215301">
    <property type="component" value="Unassembled WGS sequence"/>
</dbReference>
<feature type="domain" description="4Fe-4S ferredoxin-type" evidence="5">
    <location>
        <begin position="32"/>
        <end position="60"/>
    </location>
</feature>
<dbReference type="PROSITE" id="PS00198">
    <property type="entry name" value="4FE4S_FER_1"/>
    <property type="match status" value="1"/>
</dbReference>
<dbReference type="InterPro" id="IPR009016">
    <property type="entry name" value="Fe_hydrogenase"/>
</dbReference>
<dbReference type="InterPro" id="IPR050340">
    <property type="entry name" value="Cytosolic_Fe-S_CAF"/>
</dbReference>
<dbReference type="SUPFAM" id="SSF53920">
    <property type="entry name" value="Fe-only hydrogenase"/>
    <property type="match status" value="1"/>
</dbReference>
<evidence type="ECO:0000256" key="4">
    <source>
        <dbReference type="ARBA" id="ARBA00023014"/>
    </source>
</evidence>
<dbReference type="Gene3D" id="3.30.450.20">
    <property type="entry name" value="PAS domain"/>
    <property type="match status" value="1"/>
</dbReference>
<dbReference type="InterPro" id="IPR007202">
    <property type="entry name" value="4Fe-4S_dom"/>
</dbReference>
<dbReference type="Pfam" id="PF04060">
    <property type="entry name" value="FeS"/>
    <property type="match status" value="1"/>
</dbReference>
<name>A0A231VI53_THETR</name>
<feature type="domain" description="4Fe-4S ferredoxin-type" evidence="5">
    <location>
        <begin position="2"/>
        <end position="31"/>
    </location>
</feature>
<evidence type="ECO:0000256" key="2">
    <source>
        <dbReference type="ARBA" id="ARBA00022723"/>
    </source>
</evidence>
<dbReference type="InterPro" id="IPR017900">
    <property type="entry name" value="4Fe4S_Fe_S_CS"/>
</dbReference>
<evidence type="ECO:0000313" key="7">
    <source>
        <dbReference type="EMBL" id="OXT07817.1"/>
    </source>
</evidence>
<evidence type="ECO:0000256" key="3">
    <source>
        <dbReference type="ARBA" id="ARBA00023004"/>
    </source>
</evidence>
<dbReference type="GO" id="GO:0016301">
    <property type="term" value="F:kinase activity"/>
    <property type="evidence" value="ECO:0007669"/>
    <property type="project" value="UniProtKB-KW"/>
</dbReference>
<keyword evidence="3" id="KW-0408">Iron</keyword>
<reference evidence="7 8" key="1">
    <citation type="submission" date="2017-06" db="EMBL/GenBank/DDBJ databases">
        <title>Isolation and characterization of a thermophilic and butanogenic Thermoanaerobacterium thermosaccharolyticum M5 capable of efficient degradation of hemicellulose.</title>
        <authorList>
            <person name="Xin F."/>
            <person name="Jiang Y."/>
        </authorList>
    </citation>
    <scope>NUCLEOTIDE SEQUENCE [LARGE SCALE GENOMIC DNA]</scope>
    <source>
        <strain evidence="7 8">M5</strain>
    </source>
</reference>
<gene>
    <name evidence="7" type="ORF">CE561_06190</name>
</gene>
<keyword evidence="7" id="KW-0418">Kinase</keyword>
<dbReference type="EMBL" id="NKHD01000019">
    <property type="protein sequence ID" value="OXT07817.1"/>
    <property type="molecule type" value="Genomic_DNA"/>
</dbReference>
<evidence type="ECO:0000259" key="6">
    <source>
        <dbReference type="PROSITE" id="PS51656"/>
    </source>
</evidence>